<dbReference type="Proteomes" id="UP000178099">
    <property type="component" value="Unassembled WGS sequence"/>
</dbReference>
<gene>
    <name evidence="1" type="ORF">A3D67_00565</name>
</gene>
<dbReference type="AlphaFoldDB" id="A0A1G2DF66"/>
<accession>A0A1G2DF66</accession>
<evidence type="ECO:0000313" key="2">
    <source>
        <dbReference type="Proteomes" id="UP000178099"/>
    </source>
</evidence>
<dbReference type="InterPro" id="IPR024524">
    <property type="entry name" value="DUF3800"/>
</dbReference>
<evidence type="ECO:0008006" key="3">
    <source>
        <dbReference type="Google" id="ProtNLM"/>
    </source>
</evidence>
<dbReference type="EMBL" id="MHLN01000019">
    <property type="protein sequence ID" value="OGZ11520.1"/>
    <property type="molecule type" value="Genomic_DNA"/>
</dbReference>
<proteinExistence type="predicted"/>
<reference evidence="1 2" key="1">
    <citation type="journal article" date="2016" name="Nat. Commun.">
        <title>Thousands of microbial genomes shed light on interconnected biogeochemical processes in an aquifer system.</title>
        <authorList>
            <person name="Anantharaman K."/>
            <person name="Brown C.T."/>
            <person name="Hug L.A."/>
            <person name="Sharon I."/>
            <person name="Castelle C.J."/>
            <person name="Probst A.J."/>
            <person name="Thomas B.C."/>
            <person name="Singh A."/>
            <person name="Wilkins M.J."/>
            <person name="Karaoz U."/>
            <person name="Brodie E.L."/>
            <person name="Williams K.H."/>
            <person name="Hubbard S.S."/>
            <person name="Banfield J.F."/>
        </authorList>
    </citation>
    <scope>NUCLEOTIDE SEQUENCE [LARGE SCALE GENOMIC DNA]</scope>
</reference>
<dbReference type="Pfam" id="PF12686">
    <property type="entry name" value="DUF3800"/>
    <property type="match status" value="1"/>
</dbReference>
<comment type="caution">
    <text evidence="1">The sequence shown here is derived from an EMBL/GenBank/DDBJ whole genome shotgun (WGS) entry which is preliminary data.</text>
</comment>
<organism evidence="1 2">
    <name type="scientific">Candidatus Lloydbacteria bacterium RIFCSPHIGHO2_02_FULL_51_22</name>
    <dbReference type="NCBI Taxonomy" id="1798663"/>
    <lineage>
        <taxon>Bacteria</taxon>
        <taxon>Candidatus Lloydiibacteriota</taxon>
    </lineage>
</organism>
<name>A0A1G2DF66_9BACT</name>
<evidence type="ECO:0000313" key="1">
    <source>
        <dbReference type="EMBL" id="OGZ11520.1"/>
    </source>
</evidence>
<sequence length="220" mass="25434">MYIFLDESGQFTKNDHEKYFVIGSFTVGGPRRTAKAFRGWYRDRFPKKMRRQSEIKWSATGISDALRLRTLKFISKLDVRIRYIYLLRHNIPSEFRKKDKVKDGLLYTNIVGETLEMYLPSVDSDFRVFCDKRKLSGMTAAEFKRAIRARMLPNLPKGVVFQIETVDSTNDVNVQIADWIAGALARYLESGKLGKECYAILKDNILGEGREIFGTESIHD</sequence>
<protein>
    <recommendedName>
        <fullName evidence="3">DUF3800 domain-containing protein</fullName>
    </recommendedName>
</protein>